<protein>
    <recommendedName>
        <fullName evidence="1">Treble clef zinc finger domain-containing protein</fullName>
    </recommendedName>
</protein>
<dbReference type="PANTHER" id="PTHR37317">
    <property type="entry name" value="BLR8090 PROTEIN"/>
    <property type="match status" value="1"/>
</dbReference>
<organism evidence="2 3">
    <name type="scientific">Nocardia amamiensis</name>
    <dbReference type="NCBI Taxonomy" id="404578"/>
    <lineage>
        <taxon>Bacteria</taxon>
        <taxon>Bacillati</taxon>
        <taxon>Actinomycetota</taxon>
        <taxon>Actinomycetes</taxon>
        <taxon>Mycobacteriales</taxon>
        <taxon>Nocardiaceae</taxon>
        <taxon>Nocardia</taxon>
    </lineage>
</organism>
<evidence type="ECO:0000259" key="1">
    <source>
        <dbReference type="Pfam" id="PF14311"/>
    </source>
</evidence>
<feature type="domain" description="Treble clef zinc finger" evidence="1">
    <location>
        <begin position="780"/>
        <end position="834"/>
    </location>
</feature>
<dbReference type="Gene3D" id="3.40.960.10">
    <property type="entry name" value="VSR Endonuclease"/>
    <property type="match status" value="1"/>
</dbReference>
<dbReference type="InterPro" id="IPR011335">
    <property type="entry name" value="Restrct_endonuc-II-like"/>
</dbReference>
<dbReference type="PANTHER" id="PTHR37317:SF1">
    <property type="entry name" value="ZINC-RIBBON DOMAIN-CONTAINING PROTEIN-RELATED"/>
    <property type="match status" value="1"/>
</dbReference>
<feature type="domain" description="Treble clef zinc finger" evidence="1">
    <location>
        <begin position="629"/>
        <end position="678"/>
    </location>
</feature>
<feature type="domain" description="Treble clef zinc finger" evidence="1">
    <location>
        <begin position="702"/>
        <end position="756"/>
    </location>
</feature>
<feature type="domain" description="Treble clef zinc finger" evidence="1">
    <location>
        <begin position="189"/>
        <end position="243"/>
    </location>
</feature>
<feature type="domain" description="Treble clef zinc finger" evidence="1">
    <location>
        <begin position="338"/>
        <end position="391"/>
    </location>
</feature>
<name>A0ABS0CZU2_9NOCA</name>
<keyword evidence="3" id="KW-1185">Reference proteome</keyword>
<evidence type="ECO:0000313" key="2">
    <source>
        <dbReference type="EMBL" id="MBF6302094.1"/>
    </source>
</evidence>
<dbReference type="Pfam" id="PF14311">
    <property type="entry name" value="DUF4379"/>
    <property type="match status" value="11"/>
</dbReference>
<feature type="domain" description="Treble clef zinc finger" evidence="1">
    <location>
        <begin position="858"/>
        <end position="906"/>
    </location>
</feature>
<accession>A0ABS0CZU2</accession>
<proteinExistence type="predicted"/>
<feature type="domain" description="Treble clef zinc finger" evidence="1">
    <location>
        <begin position="267"/>
        <end position="321"/>
    </location>
</feature>
<dbReference type="InterPro" id="IPR025487">
    <property type="entry name" value="DUF4379"/>
</dbReference>
<sequence length="987" mass="111311">MTLLILAAATVGRIVMGPGRVPELGRSLAELFPDIAQQWHPKQNGDVHPDAVRPNYREKVWWVCPECGHEYPMAPRVRTAKPFSGCPPCSYRRAGVKLRRPLPGESLQEVRPDVAAQWHPTKNGDTTPSDVSRASRDKAWWLCADCGHVWEAAIANRTSGKQTKCPECNHRRKGLPRQGQSLADLHPNLMPEWHPTKNAGLFPQQLKPGSHKPVWWRCSRCGHEWPAAPLTRTKQGSGCRPCSYITRIAARDVPKPGQSFAELFPDIAAQWHPTKNNRRPEELKPGSDIKAWWVCPRRGHEWEARVYTRTGSYKTGCPHCRDMPEEGQSLADLYPSVAAEWHPTKNDRRPEDYRSGSAESVWWKCKPRGHVWESTISNRTAAGGRSCPKCTLWGVSEQEIRLRYELEAAGCLVDHDFPRITVSGRPPVNADIVMPDYRVVIEFDGARYHGTPEAAVRDRTQSDALSAAGWTVIRVRQEPLQLLDLHDVQMPAGSTTKHTALLVLQKLIDLGFRPSKSAAYQEDPNPWATAEADSVIYRHHKRSLATAFPDLAKEWDTEHNGDIIPEQTNPGSREPVWWVCATCSHEWKTSPKCRTTGGSGCPRCARQRGAAANRTPSPGRSAADLRPDLLRIWDVERNGSLTLYDLKLGTATEVHWRCPDCGHRWKIRPRRTGCRPCAVRRRAIARRTPPSGQSFGELHAELATTWHPRRNGDLTPSQVNPGYSRKVWWLCPHCAHEWPATVAARVKNGRGCPPCAYKKSGLARRRPTPGKSLRETHPLLAEQWCDELNGALRPENVKANSTDRAWWECPDCGRQWETFIWARALQGHGCRACSSVKRGRDRKPQPGNTIVDMRPDLLLLWHPTRNTDVVPTDISPSSHRSVFWLCPDCGHEWDSRPANAGCRPCGSRRTGAKLRRVKPGNSLTERAPELAAQWHPKLNGAVTPSDINAGSSDNYWWQCSDCGYEWQARLTNRTRQVYLCFTCKTRM</sequence>
<dbReference type="SUPFAM" id="SSF52980">
    <property type="entry name" value="Restriction endonuclease-like"/>
    <property type="match status" value="1"/>
</dbReference>
<reference evidence="2 3" key="1">
    <citation type="submission" date="2020-10" db="EMBL/GenBank/DDBJ databases">
        <title>Identification of Nocardia species via Next-generation sequencing and recognition of intraspecies genetic diversity.</title>
        <authorList>
            <person name="Li P."/>
            <person name="Li P."/>
            <person name="Lu B."/>
        </authorList>
    </citation>
    <scope>NUCLEOTIDE SEQUENCE [LARGE SCALE GENOMIC DNA]</scope>
    <source>
        <strain evidence="2 3">BJ06-0157</strain>
    </source>
</reference>
<evidence type="ECO:0000313" key="3">
    <source>
        <dbReference type="Proteomes" id="UP000702209"/>
    </source>
</evidence>
<comment type="caution">
    <text evidence="2">The sequence shown here is derived from an EMBL/GenBank/DDBJ whole genome shotgun (WGS) entry which is preliminary data.</text>
</comment>
<dbReference type="Proteomes" id="UP000702209">
    <property type="component" value="Unassembled WGS sequence"/>
</dbReference>
<feature type="domain" description="Treble clef zinc finger" evidence="1">
    <location>
        <begin position="551"/>
        <end position="606"/>
    </location>
</feature>
<feature type="domain" description="Treble clef zinc finger" evidence="1">
    <location>
        <begin position="930"/>
        <end position="985"/>
    </location>
</feature>
<feature type="domain" description="Treble clef zinc finger" evidence="1">
    <location>
        <begin position="35"/>
        <end position="90"/>
    </location>
</feature>
<gene>
    <name evidence="2" type="ORF">IU459_31800</name>
</gene>
<dbReference type="EMBL" id="JADLQX010000037">
    <property type="protein sequence ID" value="MBF6302094.1"/>
    <property type="molecule type" value="Genomic_DNA"/>
</dbReference>
<feature type="domain" description="Treble clef zinc finger" evidence="1">
    <location>
        <begin position="115"/>
        <end position="170"/>
    </location>
</feature>